<accession>A0A365N569</accession>
<dbReference type="Pfam" id="PF12796">
    <property type="entry name" value="Ank_2"/>
    <property type="match status" value="3"/>
</dbReference>
<feature type="repeat" description="ANK" evidence="3">
    <location>
        <begin position="120"/>
        <end position="152"/>
    </location>
</feature>
<feature type="repeat" description="ANK" evidence="3">
    <location>
        <begin position="298"/>
        <end position="330"/>
    </location>
</feature>
<proteinExistence type="predicted"/>
<evidence type="ECO:0000256" key="1">
    <source>
        <dbReference type="ARBA" id="ARBA00022737"/>
    </source>
</evidence>
<dbReference type="PROSITE" id="PS50088">
    <property type="entry name" value="ANK_REPEAT"/>
    <property type="match status" value="6"/>
</dbReference>
<gene>
    <name evidence="4" type="ORF">FPRO05_12127</name>
</gene>
<dbReference type="InterPro" id="IPR036770">
    <property type="entry name" value="Ankyrin_rpt-contain_sf"/>
</dbReference>
<feature type="repeat" description="ANK" evidence="3">
    <location>
        <begin position="1"/>
        <end position="31"/>
    </location>
</feature>
<dbReference type="SMART" id="SM00248">
    <property type="entry name" value="ANK"/>
    <property type="match status" value="8"/>
</dbReference>
<name>A0A365N569_GIBIN</name>
<dbReference type="PANTHER" id="PTHR24178">
    <property type="entry name" value="MOLTING PROTEIN MLT-4"/>
    <property type="match status" value="1"/>
</dbReference>
<organism evidence="4 5">
    <name type="scientific">Gibberella intermedia</name>
    <name type="common">Bulb rot disease fungus</name>
    <name type="synonym">Fusarium proliferatum</name>
    <dbReference type="NCBI Taxonomy" id="948311"/>
    <lineage>
        <taxon>Eukaryota</taxon>
        <taxon>Fungi</taxon>
        <taxon>Dikarya</taxon>
        <taxon>Ascomycota</taxon>
        <taxon>Pezizomycotina</taxon>
        <taxon>Sordariomycetes</taxon>
        <taxon>Hypocreomycetidae</taxon>
        <taxon>Hypocreales</taxon>
        <taxon>Nectriaceae</taxon>
        <taxon>Fusarium</taxon>
        <taxon>Fusarium fujikuroi species complex</taxon>
    </lineage>
</organism>
<feature type="repeat" description="ANK" evidence="3">
    <location>
        <begin position="265"/>
        <end position="297"/>
    </location>
</feature>
<dbReference type="EMBL" id="PKMI01000020">
    <property type="protein sequence ID" value="RBA15906.1"/>
    <property type="molecule type" value="Genomic_DNA"/>
</dbReference>
<dbReference type="PANTHER" id="PTHR24178:SF41">
    <property type="entry name" value="ANKYRIN-2 ISOFORM X1"/>
    <property type="match status" value="1"/>
</dbReference>
<protein>
    <submittedName>
        <fullName evidence="4">Uncharacterized protein</fullName>
    </submittedName>
</protein>
<comment type="caution">
    <text evidence="4">The sequence shown here is derived from an EMBL/GenBank/DDBJ whole genome shotgun (WGS) entry which is preliminary data.</text>
</comment>
<evidence type="ECO:0000313" key="4">
    <source>
        <dbReference type="EMBL" id="RBA15906.1"/>
    </source>
</evidence>
<feature type="repeat" description="ANK" evidence="3">
    <location>
        <begin position="32"/>
        <end position="64"/>
    </location>
</feature>
<dbReference type="SUPFAM" id="SSF48403">
    <property type="entry name" value="Ankyrin repeat"/>
    <property type="match status" value="1"/>
</dbReference>
<sequence length="377" mass="40154">MSSLHISTLFGNAELTQALLSEGHNVDVSLQSLGTPLHVAASHGFHSVAKALISKGADVNSTRDEDGSVLSVLFTTIKKLCNSRESHKCACGIEYGHAELSALVKLLLESGAHPDVATPEGVTPLYFSIAKGDVSVVKLLLEHGADINGLKDSGFTPLHLCLQAGGSIELVKELVKAGADVNVPNFDGVTPLFRAICDGSTETFQNFLSASPNLYTRGPDNNTLLHAAAQGQNANILSTLLQKLDGHQEQDVDQSSIGVDTTNDAGETPLHVAAQRGCVTVARTLLTHGATIDLKDNASSTPLIEAISHGHDEMVNLLISQGANSAIVREFRFLRKVGDARITAILHKGQDNSTDPIRVQGPGDQVWEEYTIEYQFQ</sequence>
<dbReference type="InterPro" id="IPR002110">
    <property type="entry name" value="Ankyrin_rpt"/>
</dbReference>
<evidence type="ECO:0000256" key="3">
    <source>
        <dbReference type="PROSITE-ProRule" id="PRU00023"/>
    </source>
</evidence>
<dbReference type="Gene3D" id="1.25.40.20">
    <property type="entry name" value="Ankyrin repeat-containing domain"/>
    <property type="match status" value="3"/>
</dbReference>
<evidence type="ECO:0000313" key="5">
    <source>
        <dbReference type="Proteomes" id="UP000251714"/>
    </source>
</evidence>
<dbReference type="PRINTS" id="PR01415">
    <property type="entry name" value="ANKYRIN"/>
</dbReference>
<evidence type="ECO:0000256" key="2">
    <source>
        <dbReference type="ARBA" id="ARBA00023043"/>
    </source>
</evidence>
<keyword evidence="1" id="KW-0677">Repeat</keyword>
<feature type="repeat" description="ANK" evidence="3">
    <location>
        <begin position="153"/>
        <end position="186"/>
    </location>
</feature>
<dbReference type="Proteomes" id="UP000251714">
    <property type="component" value="Unassembled WGS sequence"/>
</dbReference>
<reference evidence="4 5" key="1">
    <citation type="submission" date="2017-12" db="EMBL/GenBank/DDBJ databases">
        <title>Genome sequence of the mycotoxigenic crop pathogen Fusarium proliferatum, strain ITEM 2341 from Date Palm.</title>
        <authorList>
            <person name="Almiman B.F."/>
            <person name="Shittu T.A."/>
            <person name="Muthumeenakshi S."/>
            <person name="Baroncelli R."/>
            <person name="Sreenivasaprasada S."/>
        </authorList>
    </citation>
    <scope>NUCLEOTIDE SEQUENCE [LARGE SCALE GENOMIC DNA]</scope>
    <source>
        <strain evidence="4 5">ITEM 2341</strain>
    </source>
</reference>
<keyword evidence="2 3" id="KW-0040">ANK repeat</keyword>
<dbReference type="PROSITE" id="PS50297">
    <property type="entry name" value="ANK_REP_REGION"/>
    <property type="match status" value="5"/>
</dbReference>
<dbReference type="AlphaFoldDB" id="A0A365N569"/>